<proteinExistence type="predicted"/>
<dbReference type="STRING" id="63057.A0A2P5A9P3"/>
<dbReference type="Gene3D" id="2.130.10.10">
    <property type="entry name" value="YVTN repeat-like/Quinoprotein amine dehydrogenase"/>
    <property type="match status" value="1"/>
</dbReference>
<dbReference type="FunFam" id="2.130.10.10:FF:001244">
    <property type="entry name" value="Mitotic checkpoint protein BUB3.3"/>
    <property type="match status" value="1"/>
</dbReference>
<evidence type="ECO:0000256" key="2">
    <source>
        <dbReference type="ARBA" id="ARBA00022737"/>
    </source>
</evidence>
<dbReference type="Proteomes" id="UP000237000">
    <property type="component" value="Unassembled WGS sequence"/>
</dbReference>
<keyword evidence="1" id="KW-0853">WD repeat</keyword>
<dbReference type="InterPro" id="IPR036322">
    <property type="entry name" value="WD40_repeat_dom_sf"/>
</dbReference>
<comment type="caution">
    <text evidence="3">The sequence shown here is derived from an EMBL/GenBank/DDBJ whole genome shotgun (WGS) entry which is preliminary data.</text>
</comment>
<keyword evidence="2" id="KW-0677">Repeat</keyword>
<dbReference type="OrthoDB" id="10262475at2759"/>
<keyword evidence="4" id="KW-1185">Reference proteome</keyword>
<dbReference type="InterPro" id="IPR001680">
    <property type="entry name" value="WD40_rpt"/>
</dbReference>
<dbReference type="FunCoup" id="A0A2P5A9P3">
    <property type="interactions" value="83"/>
</dbReference>
<evidence type="ECO:0000256" key="1">
    <source>
        <dbReference type="ARBA" id="ARBA00022574"/>
    </source>
</evidence>
<name>A0A2P5A9P3_TREOI</name>
<gene>
    <name evidence="3" type="ORF">TorRG33x02_355200</name>
</gene>
<dbReference type="Pfam" id="PF00400">
    <property type="entry name" value="WD40"/>
    <property type="match status" value="1"/>
</dbReference>
<dbReference type="InParanoid" id="A0A2P5A9P3"/>
<dbReference type="SMART" id="SM00320">
    <property type="entry name" value="WD40"/>
    <property type="match status" value="4"/>
</dbReference>
<dbReference type="PANTHER" id="PTHR10971">
    <property type="entry name" value="MRNA EXPORT FACTOR AND BUB3"/>
    <property type="match status" value="1"/>
</dbReference>
<accession>A0A2P5A9P3</accession>
<reference evidence="4" key="1">
    <citation type="submission" date="2016-06" db="EMBL/GenBank/DDBJ databases">
        <title>Parallel loss of symbiosis genes in relatives of nitrogen-fixing non-legume Parasponia.</title>
        <authorList>
            <person name="Van Velzen R."/>
            <person name="Holmer R."/>
            <person name="Bu F."/>
            <person name="Rutten L."/>
            <person name="Van Zeijl A."/>
            <person name="Liu W."/>
            <person name="Santuari L."/>
            <person name="Cao Q."/>
            <person name="Sharma T."/>
            <person name="Shen D."/>
            <person name="Roswanjaya Y."/>
            <person name="Wardhani T."/>
            <person name="Kalhor M.S."/>
            <person name="Jansen J."/>
            <person name="Van den Hoogen J."/>
            <person name="Gungor B."/>
            <person name="Hartog M."/>
            <person name="Hontelez J."/>
            <person name="Verver J."/>
            <person name="Yang W.-C."/>
            <person name="Schijlen E."/>
            <person name="Repin R."/>
            <person name="Schilthuizen M."/>
            <person name="Schranz E."/>
            <person name="Heidstra R."/>
            <person name="Miyata K."/>
            <person name="Fedorova E."/>
            <person name="Kohlen W."/>
            <person name="Bisseling T."/>
            <person name="Smit S."/>
            <person name="Geurts R."/>
        </authorList>
    </citation>
    <scope>NUCLEOTIDE SEQUENCE [LARGE SCALE GENOMIC DNA]</scope>
    <source>
        <strain evidence="4">cv. RG33-2</strain>
    </source>
</reference>
<dbReference type="SUPFAM" id="SSF50978">
    <property type="entry name" value="WD40 repeat-like"/>
    <property type="match status" value="1"/>
</dbReference>
<evidence type="ECO:0000313" key="4">
    <source>
        <dbReference type="Proteomes" id="UP000237000"/>
    </source>
</evidence>
<protein>
    <submittedName>
        <fullName evidence="3">WD repeat containing protein</fullName>
    </submittedName>
</protein>
<dbReference type="AlphaFoldDB" id="A0A2P5A9P3"/>
<dbReference type="EMBL" id="JXTC01001033">
    <property type="protein sequence ID" value="PON33252.1"/>
    <property type="molecule type" value="Genomic_DNA"/>
</dbReference>
<evidence type="ECO:0000313" key="3">
    <source>
        <dbReference type="EMBL" id="PON33252.1"/>
    </source>
</evidence>
<dbReference type="InterPro" id="IPR015943">
    <property type="entry name" value="WD40/YVTN_repeat-like_dom_sf"/>
</dbReference>
<sequence>MSRAPLPFGAPIRDAISSIQFAPQSDNLLVSSWDSCLRLYDVDSSVLRLEAQSEASLLDCCFENEFTAFTAASDGSIRRYDLHSGNSEVIGNHDDLSVFVGYSDETCQVISAGLDNKILYWDTRKKKDLLCLVNIGSEVDSMSVSGFDMTVAVGRSVYMYDLRNLNRPIQTKKSVMDVQIKCVSSLPNSRGFAVGAVDGRVAVELSSSSYSDDIRYVFRCHPKSTDKRFHLVSVNDIVFNSLIGSAFFTGDNEGYVIAWDAQSRKRLFELPRYQNSVASLSINHRGQLLAVASSYTYQEANEIEGTPQIFIEQIDDVNTKSFSSGSSSRN</sequence>
<organism evidence="3 4">
    <name type="scientific">Trema orientale</name>
    <name type="common">Charcoal tree</name>
    <name type="synonym">Celtis orientalis</name>
    <dbReference type="NCBI Taxonomy" id="63057"/>
    <lineage>
        <taxon>Eukaryota</taxon>
        <taxon>Viridiplantae</taxon>
        <taxon>Streptophyta</taxon>
        <taxon>Embryophyta</taxon>
        <taxon>Tracheophyta</taxon>
        <taxon>Spermatophyta</taxon>
        <taxon>Magnoliopsida</taxon>
        <taxon>eudicotyledons</taxon>
        <taxon>Gunneridae</taxon>
        <taxon>Pentapetalae</taxon>
        <taxon>rosids</taxon>
        <taxon>fabids</taxon>
        <taxon>Rosales</taxon>
        <taxon>Cannabaceae</taxon>
        <taxon>Trema</taxon>
    </lineage>
</organism>